<dbReference type="InterPro" id="IPR054722">
    <property type="entry name" value="PolX-like_BBD"/>
</dbReference>
<name>A0A1U7WT88_NICSY</name>
<dbReference type="eggNOG" id="KOG0017">
    <property type="taxonomic scope" value="Eukaryota"/>
</dbReference>
<organism evidence="3 4">
    <name type="scientific">Nicotiana sylvestris</name>
    <name type="common">Wood tobacco</name>
    <name type="synonym">South American tobacco</name>
    <dbReference type="NCBI Taxonomy" id="4096"/>
    <lineage>
        <taxon>Eukaryota</taxon>
        <taxon>Viridiplantae</taxon>
        <taxon>Streptophyta</taxon>
        <taxon>Embryophyta</taxon>
        <taxon>Tracheophyta</taxon>
        <taxon>Spermatophyta</taxon>
        <taxon>Magnoliopsida</taxon>
        <taxon>eudicotyledons</taxon>
        <taxon>Gunneridae</taxon>
        <taxon>Pentapetalae</taxon>
        <taxon>asterids</taxon>
        <taxon>lamiids</taxon>
        <taxon>Solanales</taxon>
        <taxon>Solanaceae</taxon>
        <taxon>Nicotianoideae</taxon>
        <taxon>Nicotianeae</taxon>
        <taxon>Nicotiana</taxon>
    </lineage>
</organism>
<evidence type="ECO:0000313" key="3">
    <source>
        <dbReference type="Proteomes" id="UP000189701"/>
    </source>
</evidence>
<protein>
    <submittedName>
        <fullName evidence="4">Uncharacterized protein LOC104227368</fullName>
    </submittedName>
</protein>
<dbReference type="InterPro" id="IPR036875">
    <property type="entry name" value="Znf_CCHC_sf"/>
</dbReference>
<dbReference type="Proteomes" id="UP000189701">
    <property type="component" value="Unplaced"/>
</dbReference>
<dbReference type="SUPFAM" id="SSF57756">
    <property type="entry name" value="Retrovirus zinc finger-like domains"/>
    <property type="match status" value="1"/>
</dbReference>
<dbReference type="GO" id="GO:0003676">
    <property type="term" value="F:nucleic acid binding"/>
    <property type="evidence" value="ECO:0007669"/>
    <property type="project" value="InterPro"/>
</dbReference>
<reference evidence="4" key="2">
    <citation type="submission" date="2025-08" db="UniProtKB">
        <authorList>
            <consortium name="RefSeq"/>
        </authorList>
    </citation>
    <scope>IDENTIFICATION</scope>
    <source>
        <tissue evidence="4">Leaf</tissue>
    </source>
</reference>
<feature type="compositionally biased region" description="Basic residues" evidence="1">
    <location>
        <begin position="108"/>
        <end position="119"/>
    </location>
</feature>
<evidence type="ECO:0000259" key="2">
    <source>
        <dbReference type="Pfam" id="PF22936"/>
    </source>
</evidence>
<dbReference type="PANTHER" id="PTHR35317">
    <property type="entry name" value="OS04G0629600 PROTEIN"/>
    <property type="match status" value="1"/>
</dbReference>
<feature type="domain" description="Retrovirus-related Pol polyprotein from transposon TNT 1-94-like beta-barrel" evidence="2">
    <location>
        <begin position="217"/>
        <end position="275"/>
    </location>
</feature>
<dbReference type="PANTHER" id="PTHR35317:SF28">
    <property type="entry name" value="ZINC FINGER, CCHC-TYPE, RIBONUCLEASE H-LIKE DOMAIN, GAG-PRE-INTEGRASE DOMAIN PROTEIN-RELATED"/>
    <property type="match status" value="1"/>
</dbReference>
<gene>
    <name evidence="4" type="primary">LOC104227368</name>
</gene>
<feature type="region of interest" description="Disordered" evidence="1">
    <location>
        <begin position="99"/>
        <end position="128"/>
    </location>
</feature>
<evidence type="ECO:0000313" key="4">
    <source>
        <dbReference type="RefSeq" id="XP_009777909.1"/>
    </source>
</evidence>
<keyword evidence="3" id="KW-1185">Reference proteome</keyword>
<dbReference type="GO" id="GO:0008270">
    <property type="term" value="F:zinc ion binding"/>
    <property type="evidence" value="ECO:0007669"/>
    <property type="project" value="InterPro"/>
</dbReference>
<sequence>MKESECILDYCSKVKAVINQLRRYGEDIENVRVVEKILRTLTPKFDFVVCSIEESKDFDSMTVEQLEGSLQTHEEKIKRRQEVSLEQLLKTQASFKDYGGEKSYRGNTRGRGRGGHGRGKSNGNNFNNEVKMHQIFRGRGRGQSRGRGRGYYQENNGQRYDKSNIECYNCHKFGYYSWKCHSNVEEKANLVDDKKDEYESTLLMALKEEDKNDCNSWYLDNGASNHMCGCKEKFVEINKMVRDNVSLGDTSKIQIEGIGTILISCKNGDHKLIQDGNNFIKVNWFTVSKETT</sequence>
<proteinExistence type="predicted"/>
<dbReference type="Pfam" id="PF22936">
    <property type="entry name" value="Pol_BBD"/>
    <property type="match status" value="1"/>
</dbReference>
<dbReference type="RefSeq" id="XP_009777909.1">
    <property type="nucleotide sequence ID" value="XM_009779607.1"/>
</dbReference>
<evidence type="ECO:0000256" key="1">
    <source>
        <dbReference type="SAM" id="MobiDB-lite"/>
    </source>
</evidence>
<dbReference type="Pfam" id="PF14223">
    <property type="entry name" value="Retrotran_gag_2"/>
    <property type="match status" value="1"/>
</dbReference>
<feature type="compositionally biased region" description="Basic residues" evidence="1">
    <location>
        <begin position="136"/>
        <end position="148"/>
    </location>
</feature>
<dbReference type="AlphaFoldDB" id="A0A1U7WT88"/>
<reference evidence="3" key="1">
    <citation type="journal article" date="2013" name="Genome Biol.">
        <title>Reference genomes and transcriptomes of Nicotiana sylvestris and Nicotiana tomentosiformis.</title>
        <authorList>
            <person name="Sierro N."/>
            <person name="Battey J.N."/>
            <person name="Ouadi S."/>
            <person name="Bovet L."/>
            <person name="Goepfert S."/>
            <person name="Bakaher N."/>
            <person name="Peitsch M.C."/>
            <person name="Ivanov N.V."/>
        </authorList>
    </citation>
    <scope>NUCLEOTIDE SEQUENCE [LARGE SCALE GENOMIC DNA]</scope>
</reference>
<feature type="region of interest" description="Disordered" evidence="1">
    <location>
        <begin position="136"/>
        <end position="155"/>
    </location>
</feature>
<dbReference type="OrthoDB" id="1305306at2759"/>
<accession>A0A1U7WT88</accession>